<organism evidence="2 3">
    <name type="scientific">Flavobacterium limi</name>
    <dbReference type="NCBI Taxonomy" id="2045105"/>
    <lineage>
        <taxon>Bacteria</taxon>
        <taxon>Pseudomonadati</taxon>
        <taxon>Bacteroidota</taxon>
        <taxon>Flavobacteriia</taxon>
        <taxon>Flavobacteriales</taxon>
        <taxon>Flavobacteriaceae</taxon>
        <taxon>Flavobacterium</taxon>
    </lineage>
</organism>
<gene>
    <name evidence="2" type="ORF">GCM10011518_15300</name>
</gene>
<protein>
    <recommendedName>
        <fullName evidence="4">DUF4595 domain-containing protein</fullName>
    </recommendedName>
</protein>
<name>A0ABQ1TZS7_9FLAO</name>
<feature type="chain" id="PRO_5045747118" description="DUF4595 domain-containing protein" evidence="1">
    <location>
        <begin position="23"/>
        <end position="249"/>
    </location>
</feature>
<dbReference type="Proteomes" id="UP000655016">
    <property type="component" value="Unassembled WGS sequence"/>
</dbReference>
<proteinExistence type="predicted"/>
<feature type="signal peptide" evidence="1">
    <location>
        <begin position="1"/>
        <end position="22"/>
    </location>
</feature>
<dbReference type="EMBL" id="BMKP01000003">
    <property type="protein sequence ID" value="GGF06975.1"/>
    <property type="molecule type" value="Genomic_DNA"/>
</dbReference>
<evidence type="ECO:0000256" key="1">
    <source>
        <dbReference type="SAM" id="SignalP"/>
    </source>
</evidence>
<sequence>MKKIICLLIVVILAITSCSSNDEQSNPVTITPPALVKQITSIKDGKEYVEKITYNGNKIVSRVGSDNYTINYTYTGNYITKIEYINANGVLEKTNEYVYLEGRLSSLFEIEPGSSYKYETTYGYVVNGPVRYFHYSIDINTGQKKSLYSGEYIFTNGNLVKNEAYGNKTIVYEYDGKFNPWRNVLGLNFLLDEDYSATNFTKVTTTNNSGNTSISTYTHKYNTSAYPTETARTISDGISTSTETIKIGY</sequence>
<dbReference type="PROSITE" id="PS51257">
    <property type="entry name" value="PROKAR_LIPOPROTEIN"/>
    <property type="match status" value="1"/>
</dbReference>
<keyword evidence="3" id="KW-1185">Reference proteome</keyword>
<comment type="caution">
    <text evidence="2">The sequence shown here is derived from an EMBL/GenBank/DDBJ whole genome shotgun (WGS) entry which is preliminary data.</text>
</comment>
<evidence type="ECO:0000313" key="3">
    <source>
        <dbReference type="Proteomes" id="UP000655016"/>
    </source>
</evidence>
<evidence type="ECO:0008006" key="4">
    <source>
        <dbReference type="Google" id="ProtNLM"/>
    </source>
</evidence>
<reference evidence="3" key="1">
    <citation type="journal article" date="2019" name="Int. J. Syst. Evol. Microbiol.">
        <title>The Global Catalogue of Microorganisms (GCM) 10K type strain sequencing project: providing services to taxonomists for standard genome sequencing and annotation.</title>
        <authorList>
            <consortium name="The Broad Institute Genomics Platform"/>
            <consortium name="The Broad Institute Genome Sequencing Center for Infectious Disease"/>
            <person name="Wu L."/>
            <person name="Ma J."/>
        </authorList>
    </citation>
    <scope>NUCLEOTIDE SEQUENCE [LARGE SCALE GENOMIC DNA]</scope>
    <source>
        <strain evidence="3">CGMCC 1.16060</strain>
    </source>
</reference>
<evidence type="ECO:0000313" key="2">
    <source>
        <dbReference type="EMBL" id="GGF06975.1"/>
    </source>
</evidence>
<accession>A0ABQ1TZS7</accession>
<keyword evidence="1" id="KW-0732">Signal</keyword>
<dbReference type="RefSeq" id="WP_163394062.1">
    <property type="nucleotide sequence ID" value="NZ_BMKP01000003.1"/>
</dbReference>